<dbReference type="RefSeq" id="WP_184018873.1">
    <property type="nucleotide sequence ID" value="NZ_JACHFD010000010.1"/>
</dbReference>
<reference evidence="3 4" key="1">
    <citation type="submission" date="2020-08" db="EMBL/GenBank/DDBJ databases">
        <title>Genomic Encyclopedia of Type Strains, Phase IV (KMG-IV): sequencing the most valuable type-strain genomes for metagenomic binning, comparative biology and taxonomic classification.</title>
        <authorList>
            <person name="Goeker M."/>
        </authorList>
    </citation>
    <scope>NUCLEOTIDE SEQUENCE [LARGE SCALE GENOMIC DNA]</scope>
    <source>
        <strain evidence="3 4">YC6886</strain>
    </source>
</reference>
<feature type="transmembrane region" description="Helical" evidence="2">
    <location>
        <begin position="190"/>
        <end position="209"/>
    </location>
</feature>
<feature type="compositionally biased region" description="Low complexity" evidence="1">
    <location>
        <begin position="236"/>
        <end position="252"/>
    </location>
</feature>
<name>A0A840VE63_9BACT</name>
<keyword evidence="2" id="KW-0812">Transmembrane</keyword>
<evidence type="ECO:0000256" key="2">
    <source>
        <dbReference type="SAM" id="Phobius"/>
    </source>
</evidence>
<dbReference type="AlphaFoldDB" id="A0A840VE63"/>
<feature type="compositionally biased region" description="Basic residues" evidence="1">
    <location>
        <begin position="212"/>
        <end position="223"/>
    </location>
</feature>
<keyword evidence="2" id="KW-0472">Membrane</keyword>
<organism evidence="3 4">
    <name type="scientific">Haloferula luteola</name>
    <dbReference type="NCBI Taxonomy" id="595692"/>
    <lineage>
        <taxon>Bacteria</taxon>
        <taxon>Pseudomonadati</taxon>
        <taxon>Verrucomicrobiota</taxon>
        <taxon>Verrucomicrobiia</taxon>
        <taxon>Verrucomicrobiales</taxon>
        <taxon>Verrucomicrobiaceae</taxon>
        <taxon>Haloferula</taxon>
    </lineage>
</organism>
<sequence length="273" mass="30361">MIDELEGQLEAFEMDDADASFPFSARLARDAGWSRPFAKRAIREYKRFVWLAMRAGHPVTPSEEVDEVWHLHLCYTRSYWDEMCGEILGRPLHHGPTRGGDKEDDKFADWYQRTLESYRHHFCEEPPADLWPSVDERFRRRPLRRVDLTEHWVISRRQARLALGVIGLTGMAVVLASCMGAMGTTLHADLGWVIVIVFILCIVVQVSQSKKKKGKRRKRRRRRNDKDGGGGWPFMGCGSSCGSDASDDSSGCGSSGCGSSGCGSGCGGGCGGD</sequence>
<dbReference type="EMBL" id="JACHFD010000010">
    <property type="protein sequence ID" value="MBB5352119.1"/>
    <property type="molecule type" value="Genomic_DNA"/>
</dbReference>
<comment type="caution">
    <text evidence="3">The sequence shown here is derived from an EMBL/GenBank/DDBJ whole genome shotgun (WGS) entry which is preliminary data.</text>
</comment>
<evidence type="ECO:0000313" key="4">
    <source>
        <dbReference type="Proteomes" id="UP000557717"/>
    </source>
</evidence>
<accession>A0A840VE63</accession>
<evidence type="ECO:0008006" key="5">
    <source>
        <dbReference type="Google" id="ProtNLM"/>
    </source>
</evidence>
<evidence type="ECO:0000313" key="3">
    <source>
        <dbReference type="EMBL" id="MBB5352119.1"/>
    </source>
</evidence>
<gene>
    <name evidence="3" type="ORF">HNR46_002360</name>
</gene>
<keyword evidence="4" id="KW-1185">Reference proteome</keyword>
<evidence type="ECO:0000256" key="1">
    <source>
        <dbReference type="SAM" id="MobiDB-lite"/>
    </source>
</evidence>
<feature type="region of interest" description="Disordered" evidence="1">
    <location>
        <begin position="212"/>
        <end position="273"/>
    </location>
</feature>
<feature type="transmembrane region" description="Helical" evidence="2">
    <location>
        <begin position="161"/>
        <end position="184"/>
    </location>
</feature>
<dbReference type="Proteomes" id="UP000557717">
    <property type="component" value="Unassembled WGS sequence"/>
</dbReference>
<feature type="compositionally biased region" description="Gly residues" evidence="1">
    <location>
        <begin position="253"/>
        <end position="273"/>
    </location>
</feature>
<proteinExistence type="predicted"/>
<keyword evidence="2" id="KW-1133">Transmembrane helix</keyword>
<protein>
    <recommendedName>
        <fullName evidence="5">TIGR04222 domain-containing membrane protein</fullName>
    </recommendedName>
</protein>